<gene>
    <name evidence="5" type="ORF">EEJ31_01865</name>
</gene>
<dbReference type="InterPro" id="IPR056823">
    <property type="entry name" value="TEN-like_YD-shell"/>
</dbReference>
<protein>
    <recommendedName>
        <fullName evidence="4">Teneurin-like YD-shell domain-containing protein</fullName>
    </recommendedName>
</protein>
<dbReference type="InterPro" id="IPR022385">
    <property type="entry name" value="Rhs_assc_core"/>
</dbReference>
<feature type="domain" description="Teneurin-like YD-shell" evidence="4">
    <location>
        <begin position="194"/>
        <end position="315"/>
    </location>
</feature>
<dbReference type="InterPro" id="IPR050708">
    <property type="entry name" value="T6SS_VgrG/RHS"/>
</dbReference>
<feature type="region of interest" description="Disordered" evidence="2">
    <location>
        <begin position="319"/>
        <end position="443"/>
    </location>
</feature>
<evidence type="ECO:0000256" key="2">
    <source>
        <dbReference type="SAM" id="MobiDB-lite"/>
    </source>
</evidence>
<feature type="chain" id="PRO_5039210757" description="Teneurin-like YD-shell domain-containing protein" evidence="3">
    <location>
        <begin position="42"/>
        <end position="1096"/>
    </location>
</feature>
<sequence length="1096" mass="113044">MTATMSTTGTARAGFRRSSKAALTGVLSGAMIFGLAGAAQATTSGLPGYSDETGLTGARPNATRLSFYVSDQVSATIDVGTGNLMVTSRNLVLPGVNGSVPIGETYNLLGAEVGSTSTLEANNWTLGLGGAGSLAQADAGVVYTGGDGSTWLFTPVSGSSTAFSSPAGLKGDLIKTASGYTLSFHGSGQVVSFDASGNAVSVADRNGNTTTISYTSGQPTSITSTAGPTAARTAALSYSSTSRTLTVSQTSGSLSRSVKYVKDASSNLTSIVDANGKTTSFAYGSNSKLTSITSPTGAVTNFSYNSAGLPVQVDQLNTSVGSPGTATTRFDYTDGPETLVAGPNTAVSPVSAAPHTTYELNADDRVTSATDPEGRSRSRTYTPEADVATATDGTGTTGGTTTATYGANSGESLTKVQSPGGAAGQAAYANTSPGAKYQPSSATDDAGNTSLYTYSGSGNALTASDASSATATLTYHSDGTVATATAPGNGTNKTVYWYTDHQLTWVTPVTGSSLGARDLAYDDFGRLSTDTDGRGITTTYTYDKVDRVLSTSFSDGTPTVSYTYNAAGKTATRVDGEGTTTYGYDQLGRLTSRVNTAGGGTISYGYDKASNLTSTTDSRGTTTYAFDDSGVPTKLNYQYNGGTHVLAFATDDRGRRTDSWMDANSDHSTWVAHTHTDYDTSGRVTAVTAEEGHGNSDNTSIMDLTYCYAAGSTAPTCPTTASSDRSKIQWQKDNLTGAVTAYTYDTAGRLTQAKITGGTSPTTYNYTYDARGNRLTVSGGTAPARTLTVNAANQITSTGYTYDGAGNLTADSHGTYEYNGAEQMTGVTVGGTTYSPDYAGTGQNEILSENTTGGYYKYTYGRTDQNGQPVIEQVNRDNQTAYVEHDPVTGEPLMLRTSSGMQSLYVHDGTGNPTVLVTSGSYRAFAYSYDPYGVPTLTEDSGGNGTSQNPYTFKNGVQERTTGWIHYGARWYDPTTGRFTQQDTMDAPLDPHNANRYAYAGGDPVNNSDPSGTSVLSVAYKILKLIMEGKSLGEALAGLTSGEALGALYGSVVGGACGIFVGTLAIETLGVGLLAGLSCTALAQSASVGFQAIYTL</sequence>
<evidence type="ECO:0000256" key="1">
    <source>
        <dbReference type="ARBA" id="ARBA00022737"/>
    </source>
</evidence>
<comment type="caution">
    <text evidence="5">The sequence shown here is derived from an EMBL/GenBank/DDBJ whole genome shotgun (WGS) entry which is preliminary data.</text>
</comment>
<accession>A0A3M8LR41</accession>
<feature type="signal peptide" evidence="3">
    <location>
        <begin position="1"/>
        <end position="41"/>
    </location>
</feature>
<dbReference type="NCBIfam" id="TIGR01643">
    <property type="entry name" value="YD_repeat_2x"/>
    <property type="match status" value="3"/>
</dbReference>
<proteinExistence type="predicted"/>
<dbReference type="EMBL" id="RDSR01000002">
    <property type="protein sequence ID" value="RNE66978.1"/>
    <property type="molecule type" value="Genomic_DNA"/>
</dbReference>
<keyword evidence="3" id="KW-0732">Signal</keyword>
<feature type="domain" description="Teneurin-like YD-shell" evidence="4">
    <location>
        <begin position="731"/>
        <end position="1005"/>
    </location>
</feature>
<evidence type="ECO:0000259" key="4">
    <source>
        <dbReference type="Pfam" id="PF25023"/>
    </source>
</evidence>
<dbReference type="PANTHER" id="PTHR32305">
    <property type="match status" value="1"/>
</dbReference>
<dbReference type="Proteomes" id="UP000279859">
    <property type="component" value="Unassembled WGS sequence"/>
</dbReference>
<keyword evidence="6" id="KW-1185">Reference proteome</keyword>
<dbReference type="PANTHER" id="PTHR32305:SF15">
    <property type="entry name" value="PROTEIN RHSA-RELATED"/>
    <property type="match status" value="1"/>
</dbReference>
<dbReference type="InterPro" id="IPR006530">
    <property type="entry name" value="YD"/>
</dbReference>
<dbReference type="Gene3D" id="2.180.10.10">
    <property type="entry name" value="RHS repeat-associated core"/>
    <property type="match status" value="2"/>
</dbReference>
<evidence type="ECO:0000313" key="5">
    <source>
        <dbReference type="EMBL" id="RNE66978.1"/>
    </source>
</evidence>
<feature type="compositionally biased region" description="Polar residues" evidence="2">
    <location>
        <begin position="428"/>
        <end position="443"/>
    </location>
</feature>
<organism evidence="5 6">
    <name type="scientific">Cryobacterium tepidiphilum</name>
    <dbReference type="NCBI Taxonomy" id="2486026"/>
    <lineage>
        <taxon>Bacteria</taxon>
        <taxon>Bacillati</taxon>
        <taxon>Actinomycetota</taxon>
        <taxon>Actinomycetes</taxon>
        <taxon>Micrococcales</taxon>
        <taxon>Microbacteriaceae</taxon>
        <taxon>Cryobacterium</taxon>
    </lineage>
</organism>
<feature type="compositionally biased region" description="Polar residues" evidence="2">
    <location>
        <begin position="319"/>
        <end position="330"/>
    </location>
</feature>
<dbReference type="AlphaFoldDB" id="A0A3M8LR41"/>
<feature type="domain" description="Teneurin-like YD-shell" evidence="4">
    <location>
        <begin position="464"/>
        <end position="654"/>
    </location>
</feature>
<evidence type="ECO:0000313" key="6">
    <source>
        <dbReference type="Proteomes" id="UP000279859"/>
    </source>
</evidence>
<feature type="compositionally biased region" description="Basic and acidic residues" evidence="2">
    <location>
        <begin position="362"/>
        <end position="376"/>
    </location>
</feature>
<feature type="compositionally biased region" description="Low complexity" evidence="2">
    <location>
        <begin position="385"/>
        <end position="407"/>
    </location>
</feature>
<dbReference type="NCBIfam" id="TIGR03696">
    <property type="entry name" value="Rhs_assc_core"/>
    <property type="match status" value="1"/>
</dbReference>
<keyword evidence="1" id="KW-0677">Repeat</keyword>
<name>A0A3M8LR41_9MICO</name>
<evidence type="ECO:0000256" key="3">
    <source>
        <dbReference type="SAM" id="SignalP"/>
    </source>
</evidence>
<dbReference type="Pfam" id="PF25023">
    <property type="entry name" value="TEN_YD-shell"/>
    <property type="match status" value="3"/>
</dbReference>
<reference evidence="5 6" key="1">
    <citation type="submission" date="2018-11" db="EMBL/GenBank/DDBJ databases">
        <title>Cryobacterium sp. nov., isolated from rhizosphere soil of lettuce.</title>
        <authorList>
            <person name="Wang Y."/>
        </authorList>
    </citation>
    <scope>NUCLEOTIDE SEQUENCE [LARGE SCALE GENOMIC DNA]</scope>
    <source>
        <strain evidence="5 6">NEAU-85</strain>
    </source>
</reference>